<evidence type="ECO:0000256" key="6">
    <source>
        <dbReference type="ARBA" id="ARBA00023211"/>
    </source>
</evidence>
<evidence type="ECO:0000256" key="1">
    <source>
        <dbReference type="ARBA" id="ARBA00001936"/>
    </source>
</evidence>
<dbReference type="Proteomes" id="UP000322214">
    <property type="component" value="Chromosome"/>
</dbReference>
<comment type="cofactor">
    <cofactor evidence="1">
        <name>Mn(2+)</name>
        <dbReference type="ChEBI" id="CHEBI:29035"/>
    </cofactor>
</comment>
<dbReference type="Pfam" id="PF00293">
    <property type="entry name" value="NUDIX"/>
    <property type="match status" value="1"/>
</dbReference>
<sequence length="213" mass="23802">MNRSLIEQAVGSPHPDGWVSEMSSAKLVRPPTRPDSLPGDGRQAAVVVLIYPTVDRNVLETVLTRRKDTLQHHPGQISLPGGRVDEGETLEQAARREAEEEIGIDRNEIEILGTLNPVWVPPSDFTVTPFVGWLSKEPVFEIQVDEVAELIQVPVARLLDPSIRQFSSVRSDSKERSVPWFSVADHQVWGATAIILDDFSQRLRRVQESTGRK</sequence>
<dbReference type="Gene3D" id="3.90.79.10">
    <property type="entry name" value="Nucleoside Triphosphate Pyrophosphohydrolase"/>
    <property type="match status" value="1"/>
</dbReference>
<dbReference type="PANTHER" id="PTHR12992:SF11">
    <property type="entry name" value="MITOCHONDRIAL COENZYME A DIPHOSPHATASE NUDT8"/>
    <property type="match status" value="1"/>
</dbReference>
<dbReference type="InterPro" id="IPR045121">
    <property type="entry name" value="CoAse"/>
</dbReference>
<dbReference type="InterPro" id="IPR020084">
    <property type="entry name" value="NUDIX_hydrolase_CS"/>
</dbReference>
<accession>A0A5B9PFZ8</accession>
<keyword evidence="6" id="KW-0464">Manganese</keyword>
<evidence type="ECO:0000256" key="4">
    <source>
        <dbReference type="ARBA" id="ARBA00022801"/>
    </source>
</evidence>
<dbReference type="PRINTS" id="PR00502">
    <property type="entry name" value="NUDIXFAMILY"/>
</dbReference>
<evidence type="ECO:0000313" key="10">
    <source>
        <dbReference type="Proteomes" id="UP000322214"/>
    </source>
</evidence>
<dbReference type="STRING" id="980251.GCA_001642875_03784"/>
<dbReference type="AlphaFoldDB" id="A0A5B9PFZ8"/>
<dbReference type="PROSITE" id="PS00893">
    <property type="entry name" value="NUDIX_BOX"/>
    <property type="match status" value="1"/>
</dbReference>
<keyword evidence="4 7" id="KW-0378">Hydrolase</keyword>
<keyword evidence="3" id="KW-0479">Metal-binding</keyword>
<dbReference type="GO" id="GO:0046872">
    <property type="term" value="F:metal ion binding"/>
    <property type="evidence" value="ECO:0007669"/>
    <property type="project" value="UniProtKB-KW"/>
</dbReference>
<evidence type="ECO:0000256" key="7">
    <source>
        <dbReference type="RuleBase" id="RU003476"/>
    </source>
</evidence>
<keyword evidence="5" id="KW-0460">Magnesium</keyword>
<evidence type="ECO:0000259" key="8">
    <source>
        <dbReference type="PROSITE" id="PS51462"/>
    </source>
</evidence>
<evidence type="ECO:0000313" key="9">
    <source>
        <dbReference type="EMBL" id="QEG25254.1"/>
    </source>
</evidence>
<dbReference type="SUPFAM" id="SSF55811">
    <property type="entry name" value="Nudix"/>
    <property type="match status" value="1"/>
</dbReference>
<name>A0A5B9PFZ8_9BACT</name>
<dbReference type="KEGG" id="mff:MFFC18_51780"/>
<dbReference type="PANTHER" id="PTHR12992">
    <property type="entry name" value="NUDIX HYDROLASE"/>
    <property type="match status" value="1"/>
</dbReference>
<keyword evidence="10" id="KW-1185">Reference proteome</keyword>
<feature type="domain" description="Nudix hydrolase" evidence="8">
    <location>
        <begin position="41"/>
        <end position="183"/>
    </location>
</feature>
<dbReference type="RefSeq" id="WP_157665214.1">
    <property type="nucleotide sequence ID" value="NZ_CP042912.1"/>
</dbReference>
<reference evidence="9 10" key="1">
    <citation type="submission" date="2019-08" db="EMBL/GenBank/DDBJ databases">
        <title>Deep-cultivation of Planctomycetes and their phenomic and genomic characterization uncovers novel biology.</title>
        <authorList>
            <person name="Wiegand S."/>
            <person name="Jogler M."/>
            <person name="Boedeker C."/>
            <person name="Pinto D."/>
            <person name="Vollmers J."/>
            <person name="Rivas-Marin E."/>
            <person name="Kohn T."/>
            <person name="Peeters S.H."/>
            <person name="Heuer A."/>
            <person name="Rast P."/>
            <person name="Oberbeckmann S."/>
            <person name="Bunk B."/>
            <person name="Jeske O."/>
            <person name="Meyerdierks A."/>
            <person name="Storesund J.E."/>
            <person name="Kallscheuer N."/>
            <person name="Luecker S."/>
            <person name="Lage O.M."/>
            <person name="Pohl T."/>
            <person name="Merkel B.J."/>
            <person name="Hornburger P."/>
            <person name="Mueller R.-W."/>
            <person name="Bruemmer F."/>
            <person name="Labrenz M."/>
            <person name="Spormann A.M."/>
            <person name="Op den Camp H."/>
            <person name="Overmann J."/>
            <person name="Amann R."/>
            <person name="Jetten M.S.M."/>
            <person name="Mascher T."/>
            <person name="Medema M.H."/>
            <person name="Devos D.P."/>
            <person name="Kaster A.-K."/>
            <person name="Ovreas L."/>
            <person name="Rohde M."/>
            <person name="Galperin M.Y."/>
            <person name="Jogler C."/>
        </authorList>
    </citation>
    <scope>NUCLEOTIDE SEQUENCE [LARGE SCALE GENOMIC DNA]</scope>
    <source>
        <strain evidence="9 10">FC18</strain>
    </source>
</reference>
<dbReference type="PROSITE" id="PS51462">
    <property type="entry name" value="NUDIX"/>
    <property type="match status" value="1"/>
</dbReference>
<proteinExistence type="inferred from homology"/>
<gene>
    <name evidence="9" type="ORF">MFFC18_51780</name>
</gene>
<evidence type="ECO:0000256" key="5">
    <source>
        <dbReference type="ARBA" id="ARBA00022842"/>
    </source>
</evidence>
<protein>
    <submittedName>
        <fullName evidence="9">Putative NUDIX hydrolase</fullName>
    </submittedName>
</protein>
<comment type="similarity">
    <text evidence="7">Belongs to the Nudix hydrolase family.</text>
</comment>
<dbReference type="EMBL" id="CP042912">
    <property type="protein sequence ID" value="QEG25254.1"/>
    <property type="molecule type" value="Genomic_DNA"/>
</dbReference>
<organism evidence="9 10">
    <name type="scientific">Mariniblastus fucicola</name>
    <dbReference type="NCBI Taxonomy" id="980251"/>
    <lineage>
        <taxon>Bacteria</taxon>
        <taxon>Pseudomonadati</taxon>
        <taxon>Planctomycetota</taxon>
        <taxon>Planctomycetia</taxon>
        <taxon>Pirellulales</taxon>
        <taxon>Pirellulaceae</taxon>
        <taxon>Mariniblastus</taxon>
    </lineage>
</organism>
<evidence type="ECO:0000256" key="2">
    <source>
        <dbReference type="ARBA" id="ARBA00001946"/>
    </source>
</evidence>
<dbReference type="InterPro" id="IPR015797">
    <property type="entry name" value="NUDIX_hydrolase-like_dom_sf"/>
</dbReference>
<evidence type="ECO:0000256" key="3">
    <source>
        <dbReference type="ARBA" id="ARBA00022723"/>
    </source>
</evidence>
<dbReference type="InterPro" id="IPR000086">
    <property type="entry name" value="NUDIX_hydrolase_dom"/>
</dbReference>
<comment type="cofactor">
    <cofactor evidence="2">
        <name>Mg(2+)</name>
        <dbReference type="ChEBI" id="CHEBI:18420"/>
    </cofactor>
</comment>
<dbReference type="CDD" id="cd03426">
    <property type="entry name" value="NUDIX_CoAse_Nudt7"/>
    <property type="match status" value="1"/>
</dbReference>
<dbReference type="GO" id="GO:0010945">
    <property type="term" value="F:coenzyme A diphosphatase activity"/>
    <property type="evidence" value="ECO:0007669"/>
    <property type="project" value="InterPro"/>
</dbReference>
<dbReference type="InterPro" id="IPR020476">
    <property type="entry name" value="Nudix_hydrolase"/>
</dbReference>